<feature type="transmembrane region" description="Helical" evidence="7">
    <location>
        <begin position="111"/>
        <end position="134"/>
    </location>
</feature>
<keyword evidence="4 7" id="KW-0812">Transmembrane</keyword>
<accession>A0A2D6YG79</accession>
<evidence type="ECO:0000259" key="8">
    <source>
        <dbReference type="PROSITE" id="PS50928"/>
    </source>
</evidence>
<evidence type="ECO:0000256" key="3">
    <source>
        <dbReference type="ARBA" id="ARBA00022475"/>
    </source>
</evidence>
<dbReference type="PANTHER" id="PTHR32243:SF18">
    <property type="entry name" value="INNER MEMBRANE ABC TRANSPORTER PERMEASE PROTEIN YCJP"/>
    <property type="match status" value="1"/>
</dbReference>
<reference evidence="10" key="1">
    <citation type="submission" date="2017-09" db="EMBL/GenBank/DDBJ databases">
        <title>The Reconstruction of 2,631 Draft Metagenome-Assembled Genomes from the Global Oceans.</title>
        <authorList>
            <person name="Tully B.J."/>
            <person name="Graham E.D."/>
            <person name="Heidelberg J.F."/>
        </authorList>
    </citation>
    <scope>NUCLEOTIDE SEQUENCE [LARGE SCALE GENOMIC DNA]</scope>
</reference>
<evidence type="ECO:0000256" key="4">
    <source>
        <dbReference type="ARBA" id="ARBA00022692"/>
    </source>
</evidence>
<comment type="caution">
    <text evidence="9">The sequence shown here is derived from an EMBL/GenBank/DDBJ whole genome shotgun (WGS) entry which is preliminary data.</text>
</comment>
<keyword evidence="6 7" id="KW-0472">Membrane</keyword>
<feature type="transmembrane region" description="Helical" evidence="7">
    <location>
        <begin position="73"/>
        <end position="99"/>
    </location>
</feature>
<evidence type="ECO:0000256" key="5">
    <source>
        <dbReference type="ARBA" id="ARBA00022989"/>
    </source>
</evidence>
<feature type="transmembrane region" description="Helical" evidence="7">
    <location>
        <begin position="185"/>
        <end position="210"/>
    </location>
</feature>
<dbReference type="EMBL" id="NZEX01000016">
    <property type="protein sequence ID" value="MAH62181.1"/>
    <property type="molecule type" value="Genomic_DNA"/>
</dbReference>
<comment type="similarity">
    <text evidence="7">Belongs to the binding-protein-dependent transport system permease family.</text>
</comment>
<dbReference type="InterPro" id="IPR050901">
    <property type="entry name" value="BP-dep_ABC_trans_perm"/>
</dbReference>
<evidence type="ECO:0000256" key="6">
    <source>
        <dbReference type="ARBA" id="ARBA00023136"/>
    </source>
</evidence>
<feature type="transmembrane region" description="Helical" evidence="7">
    <location>
        <begin position="242"/>
        <end position="263"/>
    </location>
</feature>
<dbReference type="GO" id="GO:0005886">
    <property type="term" value="C:plasma membrane"/>
    <property type="evidence" value="ECO:0007669"/>
    <property type="project" value="UniProtKB-SubCell"/>
</dbReference>
<dbReference type="SUPFAM" id="SSF161098">
    <property type="entry name" value="MetI-like"/>
    <property type="match status" value="1"/>
</dbReference>
<dbReference type="AlphaFoldDB" id="A0A2D6YG79"/>
<evidence type="ECO:0000256" key="2">
    <source>
        <dbReference type="ARBA" id="ARBA00022448"/>
    </source>
</evidence>
<organism evidence="9 10">
    <name type="scientific">SAR324 cluster bacterium</name>
    <dbReference type="NCBI Taxonomy" id="2024889"/>
    <lineage>
        <taxon>Bacteria</taxon>
        <taxon>Deltaproteobacteria</taxon>
        <taxon>SAR324 cluster</taxon>
    </lineage>
</organism>
<keyword evidence="3" id="KW-1003">Cell membrane</keyword>
<protein>
    <recommendedName>
        <fullName evidence="8">ABC transmembrane type-1 domain-containing protein</fullName>
    </recommendedName>
</protein>
<dbReference type="Gene3D" id="1.10.3720.10">
    <property type="entry name" value="MetI-like"/>
    <property type="match status" value="1"/>
</dbReference>
<evidence type="ECO:0000256" key="1">
    <source>
        <dbReference type="ARBA" id="ARBA00004651"/>
    </source>
</evidence>
<dbReference type="PANTHER" id="PTHR32243">
    <property type="entry name" value="MALTOSE TRANSPORT SYSTEM PERMEASE-RELATED"/>
    <property type="match status" value="1"/>
</dbReference>
<comment type="subcellular location">
    <subcellularLocation>
        <location evidence="1 7">Cell membrane</location>
        <topology evidence="1 7">Multi-pass membrane protein</topology>
    </subcellularLocation>
</comment>
<dbReference type="Proteomes" id="UP000226525">
    <property type="component" value="Unassembled WGS sequence"/>
</dbReference>
<dbReference type="PROSITE" id="PS50928">
    <property type="entry name" value="ABC_TM1"/>
    <property type="match status" value="1"/>
</dbReference>
<dbReference type="Pfam" id="PF00528">
    <property type="entry name" value="BPD_transp_1"/>
    <property type="match status" value="1"/>
</dbReference>
<dbReference type="InterPro" id="IPR000515">
    <property type="entry name" value="MetI-like"/>
</dbReference>
<dbReference type="InterPro" id="IPR035906">
    <property type="entry name" value="MetI-like_sf"/>
</dbReference>
<dbReference type="GO" id="GO:0055085">
    <property type="term" value="P:transmembrane transport"/>
    <property type="evidence" value="ECO:0007669"/>
    <property type="project" value="InterPro"/>
</dbReference>
<name>A0A2D6YG79_9DELT</name>
<feature type="transmembrane region" description="Helical" evidence="7">
    <location>
        <begin position="13"/>
        <end position="34"/>
    </location>
</feature>
<proteinExistence type="inferred from homology"/>
<evidence type="ECO:0000313" key="9">
    <source>
        <dbReference type="EMBL" id="MAH62181.1"/>
    </source>
</evidence>
<keyword evidence="2 7" id="KW-0813">Transport</keyword>
<feature type="transmembrane region" description="Helical" evidence="7">
    <location>
        <begin position="146"/>
        <end position="164"/>
    </location>
</feature>
<dbReference type="CDD" id="cd06261">
    <property type="entry name" value="TM_PBP2"/>
    <property type="match status" value="1"/>
</dbReference>
<feature type="domain" description="ABC transmembrane type-1" evidence="8">
    <location>
        <begin position="73"/>
        <end position="263"/>
    </location>
</feature>
<keyword evidence="5 7" id="KW-1133">Transmembrane helix</keyword>
<sequence length="278" mass="31283">MWRQTIQARFSKFWAYLFTGSMILFSLFPVYWVLTVSLKSKRDSLSNPPLWLFEPVTSSYTKIWNHDTFKDTFFNSIIITLIGIALSLAIALPTAYALVRLRLRGKNLVGIWLILAYMLPEFLFVLPMFSLYQWTGLYDTHLGLALMYQVHVLPLSIWLLSSFFREINPAIDEAARIEGCSHWQILTRIYIPCTLPGLVATAILNAIWIWNELAIALGLTFSNAQTVTLGVTSFRGYAALDWGAMTAASIIAIIPMLLFAAVAQKHIVKGLTLGAVKG</sequence>
<evidence type="ECO:0000256" key="7">
    <source>
        <dbReference type="RuleBase" id="RU363032"/>
    </source>
</evidence>
<gene>
    <name evidence="9" type="ORF">CMN54_01775</name>
</gene>
<evidence type="ECO:0000313" key="10">
    <source>
        <dbReference type="Proteomes" id="UP000226525"/>
    </source>
</evidence>